<dbReference type="InterPro" id="IPR002828">
    <property type="entry name" value="SurE-like_Pase/nucleotidase"/>
</dbReference>
<gene>
    <name evidence="6" type="ORF">Prudu_008344</name>
</gene>
<keyword evidence="3" id="KW-0378">Hydrolase</keyword>
<organism evidence="6">
    <name type="scientific">Prunus dulcis</name>
    <name type="common">Almond</name>
    <name type="synonym">Amygdalus dulcis</name>
    <dbReference type="NCBI Taxonomy" id="3755"/>
    <lineage>
        <taxon>Eukaryota</taxon>
        <taxon>Viridiplantae</taxon>
        <taxon>Streptophyta</taxon>
        <taxon>Embryophyta</taxon>
        <taxon>Tracheophyta</taxon>
        <taxon>Spermatophyta</taxon>
        <taxon>Magnoliopsida</taxon>
        <taxon>eudicotyledons</taxon>
        <taxon>Gunneridae</taxon>
        <taxon>Pentapetalae</taxon>
        <taxon>rosids</taxon>
        <taxon>fabids</taxon>
        <taxon>Rosales</taxon>
        <taxon>Rosaceae</taxon>
        <taxon>Amygdaloideae</taxon>
        <taxon>Amygdaleae</taxon>
        <taxon>Prunus</taxon>
    </lineage>
</organism>
<dbReference type="EMBL" id="AP019299">
    <property type="protein sequence ID" value="BBG98842.1"/>
    <property type="molecule type" value="Genomic_DNA"/>
</dbReference>
<evidence type="ECO:0000256" key="1">
    <source>
        <dbReference type="ARBA" id="ARBA00011062"/>
    </source>
</evidence>
<dbReference type="GO" id="GO:0046872">
    <property type="term" value="F:metal ion binding"/>
    <property type="evidence" value="ECO:0007669"/>
    <property type="project" value="UniProtKB-KW"/>
</dbReference>
<dbReference type="Gene3D" id="3.40.1210.10">
    <property type="entry name" value="Survival protein SurE-like phosphatase/nucleotidase"/>
    <property type="match status" value="2"/>
</dbReference>
<feature type="region of interest" description="Disordered" evidence="4">
    <location>
        <begin position="1"/>
        <end position="60"/>
    </location>
</feature>
<evidence type="ECO:0000256" key="4">
    <source>
        <dbReference type="SAM" id="MobiDB-lite"/>
    </source>
</evidence>
<comment type="similarity">
    <text evidence="1">Belongs to the SurE nucleotidase family.</text>
</comment>
<evidence type="ECO:0000259" key="5">
    <source>
        <dbReference type="Pfam" id="PF01975"/>
    </source>
</evidence>
<feature type="domain" description="Survival protein SurE-like phosphatase/nucleotidase" evidence="5">
    <location>
        <begin position="61"/>
        <end position="165"/>
    </location>
</feature>
<reference evidence="6" key="1">
    <citation type="journal article" date="2019" name="Science">
        <title>Mutation of a bHLH transcription factor allowed almond domestication.</title>
        <authorList>
            <person name="Sanchez-Perez R."/>
            <person name="Pavan S."/>
            <person name="Mazzeo R."/>
            <person name="Moldovan C."/>
            <person name="Aiese Cigliano R."/>
            <person name="Del Cueto J."/>
            <person name="Ricciardi F."/>
            <person name="Lotti C."/>
            <person name="Ricciardi L."/>
            <person name="Dicenta F."/>
            <person name="Lopez-Marques R.L."/>
            <person name="Lindberg Moller B."/>
        </authorList>
    </citation>
    <scope>NUCLEOTIDE SEQUENCE</scope>
</reference>
<evidence type="ECO:0000256" key="2">
    <source>
        <dbReference type="ARBA" id="ARBA00022723"/>
    </source>
</evidence>
<dbReference type="Pfam" id="PF01975">
    <property type="entry name" value="SurE"/>
    <property type="match status" value="1"/>
</dbReference>
<protein>
    <submittedName>
        <fullName evidence="6">Survival protein SurE-like phosphatase/nucleotidase</fullName>
    </submittedName>
</protein>
<dbReference type="InterPro" id="IPR030048">
    <property type="entry name" value="SurE"/>
</dbReference>
<dbReference type="PANTHER" id="PTHR30457:SF5">
    <property type="entry name" value="OS01G0709400 PROTEIN"/>
    <property type="match status" value="1"/>
</dbReference>
<proteinExistence type="inferred from homology"/>
<feature type="compositionally biased region" description="Polar residues" evidence="4">
    <location>
        <begin position="37"/>
        <end position="46"/>
    </location>
</feature>
<evidence type="ECO:0000256" key="3">
    <source>
        <dbReference type="ARBA" id="ARBA00022801"/>
    </source>
</evidence>
<dbReference type="PANTHER" id="PTHR30457">
    <property type="entry name" value="5'-NUCLEOTIDASE SURE"/>
    <property type="match status" value="1"/>
</dbReference>
<keyword evidence="2" id="KW-0479">Metal-binding</keyword>
<evidence type="ECO:0000313" key="6">
    <source>
        <dbReference type="EMBL" id="BBG98842.1"/>
    </source>
</evidence>
<dbReference type="SUPFAM" id="SSF64167">
    <property type="entry name" value="SurE-like"/>
    <property type="match status" value="1"/>
</dbReference>
<dbReference type="AlphaFoldDB" id="A0A4Y1R400"/>
<name>A0A4Y1R400_PRUDU</name>
<accession>A0A4Y1R400</accession>
<sequence length="303" mass="32288">MTSTSVKPNLLPPGLVSNLQDVLSKRAGGEGDKTAESTDPPSTSEAADTVEDPNDSSKPIVLVTNGDGIESPGLTYLVEALVHQGLYNVHVCAPQSDKSLSGHSVTLRETVSVSSAEIKGATAYEVSGTPVDCVSLALSGALFSWSKPLLVISGINRGSSCGHHMRKDESQENDFKDAVAVCLPLINAAIRDIEKGIFPNSCFLNIEIPSSPLSNKGFKLTKQSMWRSTPSWQAISASRYPAGHFMNQSTKPWNSACSAWSDASAAGAARRVTTQRKNVEIESTGAAGKSDFERVKKYFRLEG</sequence>
<dbReference type="GO" id="GO:0008252">
    <property type="term" value="F:nucleotidase activity"/>
    <property type="evidence" value="ECO:0007669"/>
    <property type="project" value="InterPro"/>
</dbReference>
<dbReference type="InterPro" id="IPR036523">
    <property type="entry name" value="SurE-like_sf"/>
</dbReference>
<feature type="compositionally biased region" description="Basic and acidic residues" evidence="4">
    <location>
        <begin position="23"/>
        <end position="36"/>
    </location>
</feature>